<proteinExistence type="predicted"/>
<evidence type="ECO:0000313" key="3">
    <source>
        <dbReference type="EMBL" id="MCU9850623.1"/>
    </source>
</evidence>
<dbReference type="InterPro" id="IPR036249">
    <property type="entry name" value="Thioredoxin-like_sf"/>
</dbReference>
<dbReference type="InterPro" id="IPR036282">
    <property type="entry name" value="Glutathione-S-Trfase_C_sf"/>
</dbReference>
<dbReference type="SUPFAM" id="SSF52833">
    <property type="entry name" value="Thioredoxin-like"/>
    <property type="match status" value="1"/>
</dbReference>
<dbReference type="Pfam" id="PF13409">
    <property type="entry name" value="GST_N_2"/>
    <property type="match status" value="1"/>
</dbReference>
<feature type="domain" description="GST N-terminal" evidence="1">
    <location>
        <begin position="1"/>
        <end position="81"/>
    </location>
</feature>
<comment type="caution">
    <text evidence="3">The sequence shown here is derived from an EMBL/GenBank/DDBJ whole genome shotgun (WGS) entry which is preliminary data.</text>
</comment>
<dbReference type="PANTHER" id="PTHR44051:SF8">
    <property type="entry name" value="GLUTATHIONE S-TRANSFERASE GSTA"/>
    <property type="match status" value="1"/>
</dbReference>
<accession>A0ABT2X9J0</accession>
<dbReference type="EMBL" id="JAOVQO010000047">
    <property type="protein sequence ID" value="MCU9850623.1"/>
    <property type="molecule type" value="Genomic_DNA"/>
</dbReference>
<name>A0ABT2X9J0_9RHOB</name>
<dbReference type="SFLD" id="SFLDS00019">
    <property type="entry name" value="Glutathione_Transferase_(cytos"/>
    <property type="match status" value="1"/>
</dbReference>
<dbReference type="Gene3D" id="1.20.1050.10">
    <property type="match status" value="1"/>
</dbReference>
<dbReference type="PROSITE" id="PS50404">
    <property type="entry name" value="GST_NTER"/>
    <property type="match status" value="1"/>
</dbReference>
<dbReference type="SFLD" id="SFLDG00358">
    <property type="entry name" value="Main_(cytGST)"/>
    <property type="match status" value="1"/>
</dbReference>
<sequence length="214" mass="24121">MYTLYWHPWSSSCAPMAVLKELGVGFDLYEVDYDGGETRTARYRRLQPLGLIPALGLGNGRSMFESAAIIIYLCDRHPGAGLAPGLDDIDRAEFLQWMLFLADTVYPSYNRYYHPDRYTASADGKDAVKAQALTTAVSQLEIVERRLADHGPWLLGERFSACDIYLQMMTTWHDPPQALFAAMPKLRALARGVTERPGCQWAIRKHNFSVGIED</sequence>
<dbReference type="InterPro" id="IPR010987">
    <property type="entry name" value="Glutathione-S-Trfase_C-like"/>
</dbReference>
<evidence type="ECO:0000313" key="4">
    <source>
        <dbReference type="Proteomes" id="UP001209535"/>
    </source>
</evidence>
<reference evidence="3 4" key="1">
    <citation type="submission" date="2022-10" db="EMBL/GenBank/DDBJ databases">
        <title>Defluviimonas sp. nov., isolated from ocean surface sediments.</title>
        <authorList>
            <person name="He W."/>
            <person name="Wang L."/>
            <person name="Zhang D.-F."/>
        </authorList>
    </citation>
    <scope>NUCLEOTIDE SEQUENCE [LARGE SCALE GENOMIC DNA]</scope>
    <source>
        <strain evidence="3 4">WL0024</strain>
    </source>
</reference>
<dbReference type="SUPFAM" id="SSF47616">
    <property type="entry name" value="GST C-terminal domain-like"/>
    <property type="match status" value="1"/>
</dbReference>
<dbReference type="SFLD" id="SFLDG01150">
    <property type="entry name" value="Main.1:_Beta-like"/>
    <property type="match status" value="1"/>
</dbReference>
<keyword evidence="4" id="KW-1185">Reference proteome</keyword>
<dbReference type="CDD" id="cd03057">
    <property type="entry name" value="GST_N_Beta"/>
    <property type="match status" value="1"/>
</dbReference>
<dbReference type="InterPro" id="IPR040079">
    <property type="entry name" value="Glutathione_S-Trfase"/>
</dbReference>
<organism evidence="3 4">
    <name type="scientific">Albidovulum salinarum</name>
    <dbReference type="NCBI Taxonomy" id="2984153"/>
    <lineage>
        <taxon>Bacteria</taxon>
        <taxon>Pseudomonadati</taxon>
        <taxon>Pseudomonadota</taxon>
        <taxon>Alphaproteobacteria</taxon>
        <taxon>Rhodobacterales</taxon>
        <taxon>Paracoccaceae</taxon>
        <taxon>Albidovulum</taxon>
    </lineage>
</organism>
<protein>
    <submittedName>
        <fullName evidence="3">Glutathione S-transferase family protein</fullName>
    </submittedName>
</protein>
<dbReference type="Gene3D" id="3.40.30.10">
    <property type="entry name" value="Glutaredoxin"/>
    <property type="match status" value="1"/>
</dbReference>
<gene>
    <name evidence="3" type="ORF">OEZ60_21890</name>
</gene>
<dbReference type="InterPro" id="IPR004045">
    <property type="entry name" value="Glutathione_S-Trfase_N"/>
</dbReference>
<dbReference type="Pfam" id="PF00043">
    <property type="entry name" value="GST_C"/>
    <property type="match status" value="1"/>
</dbReference>
<evidence type="ECO:0000259" key="2">
    <source>
        <dbReference type="PROSITE" id="PS50405"/>
    </source>
</evidence>
<dbReference type="RefSeq" id="WP_263340937.1">
    <property type="nucleotide sequence ID" value="NZ_JAOVQO010000047.1"/>
</dbReference>
<dbReference type="InterPro" id="IPR004046">
    <property type="entry name" value="GST_C"/>
</dbReference>
<dbReference type="Proteomes" id="UP001209535">
    <property type="component" value="Unassembled WGS sequence"/>
</dbReference>
<dbReference type="CDD" id="cd03188">
    <property type="entry name" value="GST_C_Beta"/>
    <property type="match status" value="1"/>
</dbReference>
<feature type="domain" description="GST C-terminal" evidence="2">
    <location>
        <begin position="87"/>
        <end position="214"/>
    </location>
</feature>
<dbReference type="PANTHER" id="PTHR44051">
    <property type="entry name" value="GLUTATHIONE S-TRANSFERASE-RELATED"/>
    <property type="match status" value="1"/>
</dbReference>
<dbReference type="PROSITE" id="PS50405">
    <property type="entry name" value="GST_CTER"/>
    <property type="match status" value="1"/>
</dbReference>
<evidence type="ECO:0000259" key="1">
    <source>
        <dbReference type="PROSITE" id="PS50404"/>
    </source>
</evidence>